<dbReference type="Gene3D" id="3.20.20.450">
    <property type="entry name" value="EAL domain"/>
    <property type="match status" value="1"/>
</dbReference>
<dbReference type="Gene3D" id="3.30.70.270">
    <property type="match status" value="1"/>
</dbReference>
<sequence>MLKVVGCFVDSHDVWLVGLAALTCALAATTCIELLRHARKATPRIRAVWLCVAAVAGGSGIWATHFIAMLAFEPNLPSAYAVGLTGLSLIYAIAITGLGLAIAITPALPFAAALGGVVLGLGIAAMHYTGMAAFEIAGHIRWDRALVAASLILGAFLAGAALPVALAGERLKGRLTGALLLLLAICSHHFVAMGAVTIVPDPGVLISESAIPARWLAVGVALASLAILFLAGAALTLDIRDRRQAVLERERLHSLANAAVEGLVVCRGDRIVSANDSFGTLVGVAAADLSGIPLSRFLPEAATRLALATPADQPVETELQRAEDAAKIPVELIVRPVTYGNQPHYAIAVRDLRARRRAEGQIEFLAHHDALTSLANRARFNQRLDQELKVAKVTGRRLAVLCLDLDRFKEVNDLFGHAAGDAMLITVAKSVSALLDKTQLMARLGGDEFAILMPCDQAIAAGRLAEQILDALRNSADGAGPTIATSVGIALFPDDTDERASLLSYADTALYRAKSEGRGTYRFFEARMGAQVRERGLLEHDMRHAVARGEMHLVYQPQTDVRDGFVLGFEVLLRWQHPQRGAVPPGLFIPIAEESGAILQIGEWVLREACREAAGWPNPLTIAVNVSGLQLHAPHFAQLVHEVLFQTGLKPERLEIEITETALIRDPARAQSTLRQLKALGVRIAMDDFGTGYSSLSNLRTYPFDRIKIDGSFIRAVDGNEQAAAIVRSVLGLGRGLGLPVLAEGVETEAELGFLVSENCDAAQGYLMGRPAAIATFAAHTHGPEPESDGQALVA</sequence>
<dbReference type="GO" id="GO:0016020">
    <property type="term" value="C:membrane"/>
    <property type="evidence" value="ECO:0007669"/>
    <property type="project" value="UniProtKB-UniRule"/>
</dbReference>
<keyword evidence="1" id="KW-0812">Transmembrane</keyword>
<feature type="domain" description="GGDEF" evidence="3">
    <location>
        <begin position="396"/>
        <end position="526"/>
    </location>
</feature>
<dbReference type="Pfam" id="PF00563">
    <property type="entry name" value="EAL"/>
    <property type="match status" value="1"/>
</dbReference>
<dbReference type="SMART" id="SM00052">
    <property type="entry name" value="EAL"/>
    <property type="match status" value="1"/>
</dbReference>
<feature type="transmembrane region" description="Helical" evidence="1">
    <location>
        <begin position="14"/>
        <end position="35"/>
    </location>
</feature>
<dbReference type="NCBIfam" id="TIGR00254">
    <property type="entry name" value="GGDEF"/>
    <property type="match status" value="1"/>
</dbReference>
<organism evidence="5 6">
    <name type="scientific">Methylobacterium brachiatum</name>
    <dbReference type="NCBI Taxonomy" id="269660"/>
    <lineage>
        <taxon>Bacteria</taxon>
        <taxon>Pseudomonadati</taxon>
        <taxon>Pseudomonadota</taxon>
        <taxon>Alphaproteobacteria</taxon>
        <taxon>Hyphomicrobiales</taxon>
        <taxon>Methylobacteriaceae</taxon>
        <taxon>Methylobacterium</taxon>
    </lineage>
</organism>
<dbReference type="Pfam" id="PF03707">
    <property type="entry name" value="MHYT"/>
    <property type="match status" value="2"/>
</dbReference>
<dbReference type="InterPro" id="IPR005330">
    <property type="entry name" value="MHYT_dom"/>
</dbReference>
<feature type="transmembrane region" description="Helical" evidence="1">
    <location>
        <begin position="215"/>
        <end position="237"/>
    </location>
</feature>
<dbReference type="PANTHER" id="PTHR44757">
    <property type="entry name" value="DIGUANYLATE CYCLASE DGCP"/>
    <property type="match status" value="1"/>
</dbReference>
<dbReference type="CDD" id="cd01948">
    <property type="entry name" value="EAL"/>
    <property type="match status" value="1"/>
</dbReference>
<gene>
    <name evidence="5" type="ORF">QO001_002270</name>
</gene>
<dbReference type="GO" id="GO:0003824">
    <property type="term" value="F:catalytic activity"/>
    <property type="evidence" value="ECO:0007669"/>
    <property type="project" value="UniProtKB-ARBA"/>
</dbReference>
<dbReference type="RefSeq" id="WP_230366145.1">
    <property type="nucleotide sequence ID" value="NZ_JAJALK010000004.1"/>
</dbReference>
<evidence type="ECO:0000313" key="5">
    <source>
        <dbReference type="EMBL" id="MDQ0543344.1"/>
    </source>
</evidence>
<dbReference type="SUPFAM" id="SSF55785">
    <property type="entry name" value="PYP-like sensor domain (PAS domain)"/>
    <property type="match status" value="1"/>
</dbReference>
<evidence type="ECO:0000313" key="6">
    <source>
        <dbReference type="Proteomes" id="UP001223420"/>
    </source>
</evidence>
<dbReference type="InterPro" id="IPR001633">
    <property type="entry name" value="EAL_dom"/>
</dbReference>
<accession>A0AAJ1WU65</accession>
<dbReference type="EMBL" id="JAUSWL010000003">
    <property type="protein sequence ID" value="MDQ0543344.1"/>
    <property type="molecule type" value="Genomic_DNA"/>
</dbReference>
<feature type="transmembrane region" description="Helical" evidence="1">
    <location>
        <begin position="178"/>
        <end position="199"/>
    </location>
</feature>
<dbReference type="FunFam" id="3.30.70.270:FF:000001">
    <property type="entry name" value="Diguanylate cyclase domain protein"/>
    <property type="match status" value="1"/>
</dbReference>
<evidence type="ECO:0000256" key="1">
    <source>
        <dbReference type="PROSITE-ProRule" id="PRU00244"/>
    </source>
</evidence>
<dbReference type="InterPro" id="IPR035919">
    <property type="entry name" value="EAL_sf"/>
</dbReference>
<feature type="domain" description="MHYT" evidence="4">
    <location>
        <begin position="12"/>
        <end position="199"/>
    </location>
</feature>
<dbReference type="PROSITE" id="PS50883">
    <property type="entry name" value="EAL"/>
    <property type="match status" value="1"/>
</dbReference>
<name>A0AAJ1WU65_9HYPH</name>
<dbReference type="Pfam" id="PF00990">
    <property type="entry name" value="GGDEF"/>
    <property type="match status" value="1"/>
</dbReference>
<dbReference type="PROSITE" id="PS50887">
    <property type="entry name" value="GGDEF"/>
    <property type="match status" value="1"/>
</dbReference>
<feature type="transmembrane region" description="Helical" evidence="1">
    <location>
        <begin position="47"/>
        <end position="72"/>
    </location>
</feature>
<dbReference type="NCBIfam" id="TIGR00229">
    <property type="entry name" value="sensory_box"/>
    <property type="match status" value="1"/>
</dbReference>
<feature type="transmembrane region" description="Helical" evidence="1">
    <location>
        <begin position="110"/>
        <end position="134"/>
    </location>
</feature>
<protein>
    <submittedName>
        <fullName evidence="5">Diguanylate cyclase (GGDEF)-like protein/PAS domain S-box-containing protein</fullName>
    </submittedName>
</protein>
<dbReference type="PROSITE" id="PS50924">
    <property type="entry name" value="MHYT"/>
    <property type="match status" value="1"/>
</dbReference>
<dbReference type="Pfam" id="PF13188">
    <property type="entry name" value="PAS_8"/>
    <property type="match status" value="1"/>
</dbReference>
<dbReference type="AlphaFoldDB" id="A0AAJ1WU65"/>
<feature type="domain" description="EAL" evidence="2">
    <location>
        <begin position="535"/>
        <end position="785"/>
    </location>
</feature>
<dbReference type="InterPro" id="IPR000014">
    <property type="entry name" value="PAS"/>
</dbReference>
<dbReference type="Gene3D" id="3.30.450.20">
    <property type="entry name" value="PAS domain"/>
    <property type="match status" value="1"/>
</dbReference>
<dbReference type="InterPro" id="IPR043128">
    <property type="entry name" value="Rev_trsase/Diguanyl_cyclase"/>
</dbReference>
<dbReference type="Proteomes" id="UP001223420">
    <property type="component" value="Unassembled WGS sequence"/>
</dbReference>
<reference evidence="5" key="1">
    <citation type="submission" date="2023-07" db="EMBL/GenBank/DDBJ databases">
        <title>Genomic Encyclopedia of Type Strains, Phase IV (KMG-IV): sequencing the most valuable type-strain genomes for metagenomic binning, comparative biology and taxonomic classification.</title>
        <authorList>
            <person name="Goeker M."/>
        </authorList>
    </citation>
    <scope>NUCLEOTIDE SEQUENCE</scope>
    <source>
        <strain evidence="5">DSM 19569</strain>
    </source>
</reference>
<dbReference type="InterPro" id="IPR052155">
    <property type="entry name" value="Biofilm_reg_signaling"/>
</dbReference>
<dbReference type="SMART" id="SM00267">
    <property type="entry name" value="GGDEF"/>
    <property type="match status" value="1"/>
</dbReference>
<dbReference type="SUPFAM" id="SSF141868">
    <property type="entry name" value="EAL domain-like"/>
    <property type="match status" value="1"/>
</dbReference>
<proteinExistence type="predicted"/>
<dbReference type="PANTHER" id="PTHR44757:SF2">
    <property type="entry name" value="BIOFILM ARCHITECTURE MAINTENANCE PROTEIN MBAA"/>
    <property type="match status" value="1"/>
</dbReference>
<dbReference type="InterPro" id="IPR035965">
    <property type="entry name" value="PAS-like_dom_sf"/>
</dbReference>
<dbReference type="InterPro" id="IPR000160">
    <property type="entry name" value="GGDEF_dom"/>
</dbReference>
<keyword evidence="1" id="KW-0472">Membrane</keyword>
<dbReference type="CDD" id="cd01949">
    <property type="entry name" value="GGDEF"/>
    <property type="match status" value="1"/>
</dbReference>
<keyword evidence="1" id="KW-1133">Transmembrane helix</keyword>
<evidence type="ECO:0000259" key="2">
    <source>
        <dbReference type="PROSITE" id="PS50883"/>
    </source>
</evidence>
<evidence type="ECO:0000259" key="3">
    <source>
        <dbReference type="PROSITE" id="PS50887"/>
    </source>
</evidence>
<comment type="caution">
    <text evidence="5">The sequence shown here is derived from an EMBL/GenBank/DDBJ whole genome shotgun (WGS) entry which is preliminary data.</text>
</comment>
<feature type="transmembrane region" description="Helical" evidence="1">
    <location>
        <begin position="78"/>
        <end position="103"/>
    </location>
</feature>
<dbReference type="InterPro" id="IPR029787">
    <property type="entry name" value="Nucleotide_cyclase"/>
</dbReference>
<evidence type="ECO:0000259" key="4">
    <source>
        <dbReference type="PROSITE" id="PS50924"/>
    </source>
</evidence>
<feature type="transmembrane region" description="Helical" evidence="1">
    <location>
        <begin position="146"/>
        <end position="166"/>
    </location>
</feature>
<dbReference type="SUPFAM" id="SSF55073">
    <property type="entry name" value="Nucleotide cyclase"/>
    <property type="match status" value="1"/>
</dbReference>